<dbReference type="AlphaFoldDB" id="A0A2K8NQZ1"/>
<accession>A0A2K8NQZ1</accession>
<name>A0A2K8NQZ1_9MOLU</name>
<dbReference type="EMBL" id="CP024962">
    <property type="protein sequence ID" value="ATZ16260.1"/>
    <property type="molecule type" value="Genomic_DNA"/>
</dbReference>
<dbReference type="RefSeq" id="WP_100609213.1">
    <property type="nucleotide sequence ID" value="NZ_CP024962.1"/>
</dbReference>
<dbReference type="KEGG" id="efr:EFREU_v1c02330"/>
<proteinExistence type="predicted"/>
<dbReference type="OrthoDB" id="9793489at2"/>
<dbReference type="Proteomes" id="UP000232222">
    <property type="component" value="Chromosome"/>
</dbReference>
<keyword evidence="2" id="KW-1185">Reference proteome</keyword>
<protein>
    <submittedName>
        <fullName evidence="1">Uncharacterized protein</fullName>
    </submittedName>
</protein>
<reference evidence="1 2" key="1">
    <citation type="submission" date="2017-11" db="EMBL/GenBank/DDBJ databases">
        <title>Genome sequence of Entomoplasma freundtii BARC 318 (ATCC 51999).</title>
        <authorList>
            <person name="Lo W.-S."/>
            <person name="Gasparich G.E."/>
            <person name="Kuo C.-H."/>
        </authorList>
    </citation>
    <scope>NUCLEOTIDE SEQUENCE [LARGE SCALE GENOMIC DNA]</scope>
    <source>
        <strain evidence="1 2">BARC 318</strain>
    </source>
</reference>
<evidence type="ECO:0000313" key="2">
    <source>
        <dbReference type="Proteomes" id="UP000232222"/>
    </source>
</evidence>
<organism evidence="1 2">
    <name type="scientific">Entomoplasma freundtii</name>
    <dbReference type="NCBI Taxonomy" id="74700"/>
    <lineage>
        <taxon>Bacteria</taxon>
        <taxon>Bacillati</taxon>
        <taxon>Mycoplasmatota</taxon>
        <taxon>Mollicutes</taxon>
        <taxon>Entomoplasmatales</taxon>
        <taxon>Entomoplasmataceae</taxon>
        <taxon>Entomoplasma</taxon>
    </lineage>
</organism>
<sequence length="249" mass="29360">MKKRAILVYVFLILWICVWTTVTGILVYFTGNKVYYICLTVVVLSFFNLVWWSFIKTQKRVLDKFTKLSFGLTLNLPAVLFAMGFRNKLVANEIKIHGSAKTLDLEKELAEQSLTDWEKLRIVEKLKRKRTNNRQKINPNFPEENLSILLQTYNQYLLAQILKQNPSLYDTYEINEKMKQSIGIDTLDLINLEKFIAVADDWTTFENQNAEQLMAFFTPLKPEQIFENHKLNRVDNIIFVRHKLNLPFE</sequence>
<gene>
    <name evidence="1" type="ORF">EFREU_v1c02330</name>
</gene>
<evidence type="ECO:0000313" key="1">
    <source>
        <dbReference type="EMBL" id="ATZ16260.1"/>
    </source>
</evidence>